<gene>
    <name evidence="5" type="ORF">NCTC10786_03402</name>
</gene>
<dbReference type="AlphaFoldDB" id="A0A2X2VVV2"/>
<keyword evidence="1" id="KW-0547">Nucleotide-binding</keyword>
<keyword evidence="2" id="KW-0378">Hydrolase</keyword>
<name>A0A2X2VVV2_CITKO</name>
<proteinExistence type="predicted"/>
<dbReference type="GO" id="GO:0016787">
    <property type="term" value="F:hydrolase activity"/>
    <property type="evidence" value="ECO:0007669"/>
    <property type="project" value="UniProtKB-KW"/>
</dbReference>
<dbReference type="InterPro" id="IPR027417">
    <property type="entry name" value="P-loop_NTPase"/>
</dbReference>
<dbReference type="Proteomes" id="UP000251584">
    <property type="component" value="Unassembled WGS sequence"/>
</dbReference>
<dbReference type="InterPro" id="IPR014013">
    <property type="entry name" value="Helic_SF1/SF2_ATP-bd_DinG/Rad3"/>
</dbReference>
<reference evidence="5 6" key="1">
    <citation type="submission" date="2018-06" db="EMBL/GenBank/DDBJ databases">
        <authorList>
            <consortium name="Pathogen Informatics"/>
            <person name="Doyle S."/>
        </authorList>
    </citation>
    <scope>NUCLEOTIDE SEQUENCE [LARGE SCALE GENOMIC DNA]</scope>
    <source>
        <strain evidence="5 6">NCTC10786</strain>
    </source>
</reference>
<organism evidence="5 6">
    <name type="scientific">Citrobacter koseri</name>
    <name type="common">Citrobacter diversus</name>
    <dbReference type="NCBI Taxonomy" id="545"/>
    <lineage>
        <taxon>Bacteria</taxon>
        <taxon>Pseudomonadati</taxon>
        <taxon>Pseudomonadota</taxon>
        <taxon>Gammaproteobacteria</taxon>
        <taxon>Enterobacterales</taxon>
        <taxon>Enterobacteriaceae</taxon>
        <taxon>Citrobacter</taxon>
    </lineage>
</organism>
<dbReference type="Gene3D" id="3.40.50.300">
    <property type="entry name" value="P-loop containing nucleotide triphosphate hydrolases"/>
    <property type="match status" value="1"/>
</dbReference>
<evidence type="ECO:0000256" key="2">
    <source>
        <dbReference type="ARBA" id="ARBA00022801"/>
    </source>
</evidence>
<evidence type="ECO:0000313" key="6">
    <source>
        <dbReference type="Proteomes" id="UP000251584"/>
    </source>
</evidence>
<dbReference type="EMBL" id="UAVY01000004">
    <property type="protein sequence ID" value="SQB29781.1"/>
    <property type="molecule type" value="Genomic_DNA"/>
</dbReference>
<protein>
    <submittedName>
        <fullName evidence="5">ATP-binding protein</fullName>
    </submittedName>
</protein>
<evidence type="ECO:0000256" key="1">
    <source>
        <dbReference type="ARBA" id="ARBA00022741"/>
    </source>
</evidence>
<keyword evidence="3 5" id="KW-0067">ATP-binding</keyword>
<feature type="domain" description="Helicase ATP-binding" evidence="4">
    <location>
        <begin position="1"/>
        <end position="84"/>
    </location>
</feature>
<evidence type="ECO:0000313" key="5">
    <source>
        <dbReference type="EMBL" id="SQB29781.1"/>
    </source>
</evidence>
<dbReference type="GO" id="GO:0005524">
    <property type="term" value="F:ATP binding"/>
    <property type="evidence" value="ECO:0007669"/>
    <property type="project" value="UniProtKB-KW"/>
</dbReference>
<sequence length="191" mass="21385">MDADVVIVNHHLFLADMVVKESGFGELIPEAEVMIFDEAHQLPDIASQYFGQSLSSRQLLDLAKDFTIAYRTELKDTQQLQKCADRLAQSAQDFRLQLGEPGYRGNLRELLADPRVQRALLLLDDTLELCYDVAKLSLGAFRIAGCRFRACDLVSRAAETLKRDQPARVQLLVRMHVAPFHAGAHSAYGRG</sequence>
<evidence type="ECO:0000259" key="4">
    <source>
        <dbReference type="PROSITE" id="PS51193"/>
    </source>
</evidence>
<accession>A0A2X2VVV2</accession>
<dbReference type="PROSITE" id="PS51193">
    <property type="entry name" value="HELICASE_ATP_BIND_2"/>
    <property type="match status" value="1"/>
</dbReference>
<evidence type="ECO:0000256" key="3">
    <source>
        <dbReference type="ARBA" id="ARBA00022840"/>
    </source>
</evidence>